<dbReference type="GO" id="GO:0010468">
    <property type="term" value="P:regulation of gene expression"/>
    <property type="evidence" value="ECO:0007669"/>
    <property type="project" value="TreeGrafter"/>
</dbReference>
<accession>A0A7R9GF74</accession>
<dbReference type="Pfam" id="PF13650">
    <property type="entry name" value="Asp_protease_2"/>
    <property type="match status" value="1"/>
</dbReference>
<dbReference type="OrthoDB" id="9547406at2759"/>
<dbReference type="GO" id="GO:0032454">
    <property type="term" value="F:histone H3K9 demethylase activity"/>
    <property type="evidence" value="ECO:0007669"/>
    <property type="project" value="TreeGrafter"/>
</dbReference>
<dbReference type="PROSITE" id="PS00141">
    <property type="entry name" value="ASP_PROTEASE"/>
    <property type="match status" value="1"/>
</dbReference>
<dbReference type="Proteomes" id="UP000678499">
    <property type="component" value="Unassembled WGS sequence"/>
</dbReference>
<proteinExistence type="predicted"/>
<feature type="region of interest" description="Disordered" evidence="1">
    <location>
        <begin position="535"/>
        <end position="564"/>
    </location>
</feature>
<dbReference type="PROSITE" id="PS51184">
    <property type="entry name" value="JMJC"/>
    <property type="match status" value="1"/>
</dbReference>
<dbReference type="GO" id="GO:0005634">
    <property type="term" value="C:nucleus"/>
    <property type="evidence" value="ECO:0007669"/>
    <property type="project" value="TreeGrafter"/>
</dbReference>
<dbReference type="InterPro" id="IPR001969">
    <property type="entry name" value="Aspartic_peptidase_AS"/>
</dbReference>
<dbReference type="GO" id="GO:0051864">
    <property type="term" value="F:histone H3K36 demethylase activity"/>
    <property type="evidence" value="ECO:0007669"/>
    <property type="project" value="TreeGrafter"/>
</dbReference>
<sequence length="775" mass="85579">MCIWNCLRVCDFVPWNLESFGHGTYVGKVLHVLLALVNQRSAAAAYLMPDLIRLLDPNGEGKVTWSVSDDTLWAKFSKVKLQSVSDQQVTKLKSSGVFGVVNKSRNTTKDMATPLQHFMKVKEMNAMHPKNLVECNNAGDPPVLPPVQAQSSSCTSVKLTPNEIEKYRNDFWEKLLQLEAEGVMEELPYITELHIEEPEEVVKRYKVDLSVMHGNRLPLLLTSLKGRTWFPGIMDLSVMHGNQLPLLLTSLKGRTWFPGITSPFYFLGARGTAFAMHSEDMDLVLINLSLGGYPKIWYGIPMEHLAQYKAVLKLHLGAGACDVPARHKHFLFAEGFLHKYGIKPVIAVQEPWEMIVTFPKGHHGGFNTGFNWNVAVNFAPEFWIDYGIAAVNCSCDMTQPDVSEAATLLYEQGQTTFHELAASLRAQFNKSRFDYLQRFQSLVPHANETYVNYGCRLREAYLKYLPAPPGNLPAQEALITHALIGQFLTTIQGAIASHMQGRALAEPNVTWKQFCTYADEFRLTHPHAWVIINRGPTANQPIRKPNAQRPSSASGASSSSGSTDRRMHFCIHHDRMAAHTSEECSIHTGQPPPAHFCEKHQKSRGRQLHGAGKRDSRAVTAVLCTVPTPQAAQDRITLLISIKDQKCTALIDTGASKSFIAAEVAQSLQLPTNPVAASIAVAVTNISLLLNQSVREHLYRERSPSLSSGPTASPATDSAPSATQEMDLDCDDDSLLAAEDALYLEESGGLTAIDLFDEEALLADPPGAEEDVTST</sequence>
<dbReference type="AlphaFoldDB" id="A0A7R9GF74"/>
<feature type="compositionally biased region" description="Low complexity" evidence="1">
    <location>
        <begin position="551"/>
        <end position="562"/>
    </location>
</feature>
<keyword evidence="4" id="KW-1185">Reference proteome</keyword>
<dbReference type="Gene3D" id="2.60.120.650">
    <property type="entry name" value="Cupin"/>
    <property type="match status" value="1"/>
</dbReference>
<gene>
    <name evidence="3" type="ORF">NMOB1V02_LOCUS6377</name>
</gene>
<dbReference type="GO" id="GO:0004190">
    <property type="term" value="F:aspartic-type endopeptidase activity"/>
    <property type="evidence" value="ECO:0007669"/>
    <property type="project" value="InterPro"/>
</dbReference>
<dbReference type="SMART" id="SM00558">
    <property type="entry name" value="JmjC"/>
    <property type="match status" value="1"/>
</dbReference>
<organism evidence="3">
    <name type="scientific">Notodromas monacha</name>
    <dbReference type="NCBI Taxonomy" id="399045"/>
    <lineage>
        <taxon>Eukaryota</taxon>
        <taxon>Metazoa</taxon>
        <taxon>Ecdysozoa</taxon>
        <taxon>Arthropoda</taxon>
        <taxon>Crustacea</taxon>
        <taxon>Oligostraca</taxon>
        <taxon>Ostracoda</taxon>
        <taxon>Podocopa</taxon>
        <taxon>Podocopida</taxon>
        <taxon>Cypridocopina</taxon>
        <taxon>Cypridoidea</taxon>
        <taxon>Cyprididae</taxon>
        <taxon>Notodromas</taxon>
    </lineage>
</organism>
<dbReference type="SUPFAM" id="SSF51197">
    <property type="entry name" value="Clavaminate synthase-like"/>
    <property type="match status" value="1"/>
</dbReference>
<dbReference type="EMBL" id="OA883352">
    <property type="protein sequence ID" value="CAD7278679.1"/>
    <property type="molecule type" value="Genomic_DNA"/>
</dbReference>
<evidence type="ECO:0000313" key="3">
    <source>
        <dbReference type="EMBL" id="CAD7278679.1"/>
    </source>
</evidence>
<dbReference type="CDD" id="cd00303">
    <property type="entry name" value="retropepsin_like"/>
    <property type="match status" value="1"/>
</dbReference>
<dbReference type="PANTHER" id="PTHR10694">
    <property type="entry name" value="LYSINE-SPECIFIC DEMETHYLASE"/>
    <property type="match status" value="1"/>
</dbReference>
<evidence type="ECO:0000313" key="4">
    <source>
        <dbReference type="Proteomes" id="UP000678499"/>
    </source>
</evidence>
<reference evidence="3" key="1">
    <citation type="submission" date="2020-11" db="EMBL/GenBank/DDBJ databases">
        <authorList>
            <person name="Tran Van P."/>
        </authorList>
    </citation>
    <scope>NUCLEOTIDE SEQUENCE</scope>
</reference>
<dbReference type="GO" id="GO:0000785">
    <property type="term" value="C:chromatin"/>
    <property type="evidence" value="ECO:0007669"/>
    <property type="project" value="TreeGrafter"/>
</dbReference>
<protein>
    <recommendedName>
        <fullName evidence="2">JmjC domain-containing protein</fullName>
    </recommendedName>
</protein>
<feature type="compositionally biased region" description="Low complexity" evidence="1">
    <location>
        <begin position="707"/>
        <end position="723"/>
    </location>
</feature>
<dbReference type="PANTHER" id="PTHR10694:SF7">
    <property type="entry name" value="[HISTONE H3]-TRIMETHYL-L-LYSINE(9) DEMETHYLASE"/>
    <property type="match status" value="1"/>
</dbReference>
<dbReference type="Gene3D" id="2.40.70.10">
    <property type="entry name" value="Acid Proteases"/>
    <property type="match status" value="1"/>
</dbReference>
<dbReference type="GO" id="GO:0006508">
    <property type="term" value="P:proteolysis"/>
    <property type="evidence" value="ECO:0007669"/>
    <property type="project" value="InterPro"/>
</dbReference>
<name>A0A7R9GF74_9CRUS</name>
<evidence type="ECO:0000256" key="1">
    <source>
        <dbReference type="SAM" id="MobiDB-lite"/>
    </source>
</evidence>
<dbReference type="Pfam" id="PF02373">
    <property type="entry name" value="JmjC"/>
    <property type="match status" value="1"/>
</dbReference>
<dbReference type="EMBL" id="CAJPEX010001315">
    <property type="protein sequence ID" value="CAG0918831.1"/>
    <property type="molecule type" value="Genomic_DNA"/>
</dbReference>
<dbReference type="InterPro" id="IPR003347">
    <property type="entry name" value="JmjC_dom"/>
</dbReference>
<evidence type="ECO:0000259" key="2">
    <source>
        <dbReference type="PROSITE" id="PS51184"/>
    </source>
</evidence>
<feature type="region of interest" description="Disordered" evidence="1">
    <location>
        <begin position="700"/>
        <end position="728"/>
    </location>
</feature>
<dbReference type="InterPro" id="IPR021109">
    <property type="entry name" value="Peptidase_aspartic_dom_sf"/>
</dbReference>
<dbReference type="SUPFAM" id="SSF50630">
    <property type="entry name" value="Acid proteases"/>
    <property type="match status" value="1"/>
</dbReference>
<feature type="domain" description="JmjC" evidence="2">
    <location>
        <begin position="240"/>
        <end position="395"/>
    </location>
</feature>